<evidence type="ECO:0000313" key="3">
    <source>
        <dbReference type="RefSeq" id="XP_024593568.1"/>
    </source>
</evidence>
<feature type="compositionally biased region" description="Basic and acidic residues" evidence="1">
    <location>
        <begin position="203"/>
        <end position="219"/>
    </location>
</feature>
<accession>A0A341AVD6</accession>
<feature type="compositionally biased region" description="Low complexity" evidence="1">
    <location>
        <begin position="185"/>
        <end position="200"/>
    </location>
</feature>
<dbReference type="AlphaFoldDB" id="A0A341AVD6"/>
<dbReference type="RefSeq" id="XP_024593568.1">
    <property type="nucleotide sequence ID" value="XM_024737800.1"/>
</dbReference>
<feature type="compositionally biased region" description="Pro residues" evidence="1">
    <location>
        <begin position="237"/>
        <end position="246"/>
    </location>
</feature>
<sequence>MLRPRGWRGEGGGVLPPARTAAVQPRLCGPSCKNRAREGKPRCPGSLVLGLTLKKRRQEGQKKRTLFIVATGSGGLRPSGSAAPRGLCWGPASRVPSRHSRSPREDLPRARPAGGTGPVQPPGRRGAACDVRRGSAAQGPGLGRSRPTAAAAPGKGGARSPETRAGTASDVGEGREGGRVGAGRLGCVCPPGPSPRGSRGFLRAHDLPHPCPRARDAERGPGAAPASAESGRRGLLPGPPIPPTPLSPGAGRGKFLQQPRGEPPPPPGSCPSSSYLSPGARSVGARPSPSLGGLPGRPERLRRLDFLSPPLAGFLPAHLPPSSSADIHPR</sequence>
<evidence type="ECO:0000256" key="1">
    <source>
        <dbReference type="SAM" id="MobiDB-lite"/>
    </source>
</evidence>
<gene>
    <name evidence="3" type="primary">LOC112394856</name>
</gene>
<feature type="region of interest" description="Disordered" evidence="1">
    <location>
        <begin position="71"/>
        <end position="330"/>
    </location>
</feature>
<dbReference type="STRING" id="1706337.A0A341AVD6"/>
<dbReference type="Proteomes" id="UP000252040">
    <property type="component" value="Unplaced"/>
</dbReference>
<evidence type="ECO:0000313" key="2">
    <source>
        <dbReference type="Proteomes" id="UP000252040"/>
    </source>
</evidence>
<feature type="compositionally biased region" description="Polar residues" evidence="1">
    <location>
        <begin position="321"/>
        <end position="330"/>
    </location>
</feature>
<protein>
    <submittedName>
        <fullName evidence="3">Collagen alpha-1(I) chain-like</fullName>
    </submittedName>
</protein>
<reference evidence="3" key="1">
    <citation type="submission" date="2025-08" db="UniProtKB">
        <authorList>
            <consortium name="RefSeq"/>
        </authorList>
    </citation>
    <scope>IDENTIFICATION</scope>
    <source>
        <tissue evidence="3">Meat</tissue>
    </source>
</reference>
<name>A0A341AVD6_NEOAA</name>
<proteinExistence type="predicted"/>
<dbReference type="KEGG" id="nasi:112394856"/>
<feature type="compositionally biased region" description="Low complexity" evidence="1">
    <location>
        <begin position="270"/>
        <end position="292"/>
    </location>
</feature>
<keyword evidence="2" id="KW-1185">Reference proteome</keyword>
<dbReference type="GeneID" id="112394856"/>
<organism evidence="2 3">
    <name type="scientific">Neophocaena asiaeorientalis asiaeorientalis</name>
    <name type="common">Yangtze finless porpoise</name>
    <name type="synonym">Neophocaena phocaenoides subsp. asiaeorientalis</name>
    <dbReference type="NCBI Taxonomy" id="1706337"/>
    <lineage>
        <taxon>Eukaryota</taxon>
        <taxon>Metazoa</taxon>
        <taxon>Chordata</taxon>
        <taxon>Craniata</taxon>
        <taxon>Vertebrata</taxon>
        <taxon>Euteleostomi</taxon>
        <taxon>Mammalia</taxon>
        <taxon>Eutheria</taxon>
        <taxon>Laurasiatheria</taxon>
        <taxon>Artiodactyla</taxon>
        <taxon>Whippomorpha</taxon>
        <taxon>Cetacea</taxon>
        <taxon>Odontoceti</taxon>
        <taxon>Phocoenidae</taxon>
        <taxon>Neophocaena</taxon>
    </lineage>
</organism>
<dbReference type="InParanoid" id="A0A341AVD6"/>
<feature type="compositionally biased region" description="Low complexity" evidence="1">
    <location>
        <begin position="220"/>
        <end position="236"/>
    </location>
</feature>